<name>A0A8T7LR09_9CHLR</name>
<dbReference type="Proteomes" id="UP000521676">
    <property type="component" value="Unassembled WGS sequence"/>
</dbReference>
<keyword evidence="7 8" id="KW-0133">Cell shape</keyword>
<dbReference type="Proteomes" id="UP001431572">
    <property type="component" value="Chromosome 1"/>
</dbReference>
<evidence type="ECO:0000256" key="7">
    <source>
        <dbReference type="HAMAP-Rule" id="MF_00639"/>
    </source>
</evidence>
<organism evidence="11 13">
    <name type="scientific">Candidatus Chlorohelix allophototropha</name>
    <dbReference type="NCBI Taxonomy" id="3003348"/>
    <lineage>
        <taxon>Bacteria</taxon>
        <taxon>Bacillati</taxon>
        <taxon>Chloroflexota</taxon>
        <taxon>Chloroflexia</taxon>
        <taxon>Candidatus Chloroheliales</taxon>
        <taxon>Candidatus Chloroheliaceae</taxon>
        <taxon>Candidatus Chlorohelix</taxon>
    </lineage>
</organism>
<dbReference type="Pfam" id="PF02875">
    <property type="entry name" value="Mur_ligase_C"/>
    <property type="match status" value="1"/>
</dbReference>
<dbReference type="SUPFAM" id="SSF53623">
    <property type="entry name" value="MurD-like peptide ligases, catalytic domain"/>
    <property type="match status" value="1"/>
</dbReference>
<keyword evidence="6 7" id="KW-0067">ATP-binding</keyword>
<dbReference type="Pfam" id="PF21799">
    <property type="entry name" value="MurD-like_N"/>
    <property type="match status" value="1"/>
</dbReference>
<evidence type="ECO:0000313" key="11">
    <source>
        <dbReference type="EMBL" id="NWJ44474.1"/>
    </source>
</evidence>
<dbReference type="GO" id="GO:0051301">
    <property type="term" value="P:cell division"/>
    <property type="evidence" value="ECO:0007669"/>
    <property type="project" value="UniProtKB-KW"/>
</dbReference>
<dbReference type="GO" id="GO:0009252">
    <property type="term" value="P:peptidoglycan biosynthetic process"/>
    <property type="evidence" value="ECO:0007669"/>
    <property type="project" value="UniProtKB-UniRule"/>
</dbReference>
<evidence type="ECO:0000256" key="5">
    <source>
        <dbReference type="ARBA" id="ARBA00022741"/>
    </source>
</evidence>
<proteinExistence type="inferred from homology"/>
<dbReference type="InterPro" id="IPR036565">
    <property type="entry name" value="Mur-like_cat_sf"/>
</dbReference>
<dbReference type="Pfam" id="PF08245">
    <property type="entry name" value="Mur_ligase_M"/>
    <property type="match status" value="1"/>
</dbReference>
<reference evidence="11 13" key="1">
    <citation type="submission" date="2020-06" db="EMBL/GenBank/DDBJ databases">
        <title>Anoxygenic phototrophic Chloroflexota member uses a Type I reaction center.</title>
        <authorList>
            <person name="Tsuji J.M."/>
            <person name="Shaw N.A."/>
            <person name="Nagashima S."/>
            <person name="Venkiteswaran J."/>
            <person name="Schiff S.L."/>
            <person name="Hanada S."/>
            <person name="Tank M."/>
            <person name="Neufeld J.D."/>
        </authorList>
    </citation>
    <scope>NUCLEOTIDE SEQUENCE [LARGE SCALE GENOMIC DNA]</scope>
    <source>
        <strain evidence="11">L227-S17</strain>
    </source>
</reference>
<dbReference type="InterPro" id="IPR005762">
    <property type="entry name" value="MurD"/>
</dbReference>
<feature type="binding site" evidence="7">
    <location>
        <begin position="118"/>
        <end position="124"/>
    </location>
    <ligand>
        <name>ATP</name>
        <dbReference type="ChEBI" id="CHEBI:30616"/>
    </ligand>
</feature>
<dbReference type="SUPFAM" id="SSF51984">
    <property type="entry name" value="MurCD N-terminal domain"/>
    <property type="match status" value="1"/>
</dbReference>
<evidence type="ECO:0000256" key="2">
    <source>
        <dbReference type="ARBA" id="ARBA00004752"/>
    </source>
</evidence>
<dbReference type="PANTHER" id="PTHR43692">
    <property type="entry name" value="UDP-N-ACETYLMURAMOYLALANINE--D-GLUTAMATE LIGASE"/>
    <property type="match status" value="1"/>
</dbReference>
<evidence type="ECO:0000313" key="14">
    <source>
        <dbReference type="Proteomes" id="UP001431572"/>
    </source>
</evidence>
<dbReference type="NCBIfam" id="TIGR01087">
    <property type="entry name" value="murD"/>
    <property type="match status" value="1"/>
</dbReference>
<dbReference type="InterPro" id="IPR004101">
    <property type="entry name" value="Mur_ligase_C"/>
</dbReference>
<dbReference type="Gene3D" id="3.40.1190.10">
    <property type="entry name" value="Mur-like, catalytic domain"/>
    <property type="match status" value="1"/>
</dbReference>
<dbReference type="GO" id="GO:0005737">
    <property type="term" value="C:cytoplasm"/>
    <property type="evidence" value="ECO:0007669"/>
    <property type="project" value="UniProtKB-SubCell"/>
</dbReference>
<dbReference type="GO" id="GO:0008764">
    <property type="term" value="F:UDP-N-acetylmuramoylalanine-D-glutamate ligase activity"/>
    <property type="evidence" value="ECO:0007669"/>
    <property type="project" value="UniProtKB-UniRule"/>
</dbReference>
<evidence type="ECO:0000256" key="8">
    <source>
        <dbReference type="RuleBase" id="RU003664"/>
    </source>
</evidence>
<feature type="domain" description="Mur ligase central" evidence="10">
    <location>
        <begin position="116"/>
        <end position="299"/>
    </location>
</feature>
<feature type="domain" description="Mur ligase C-terminal" evidence="9">
    <location>
        <begin position="322"/>
        <end position="444"/>
    </location>
</feature>
<dbReference type="GO" id="GO:0071555">
    <property type="term" value="P:cell wall organization"/>
    <property type="evidence" value="ECO:0007669"/>
    <property type="project" value="UniProtKB-KW"/>
</dbReference>
<protein>
    <recommendedName>
        <fullName evidence="7 8">UDP-N-acetylmuramoylalanine--D-glutamate ligase</fullName>
        <ecNumber evidence="7 8">6.3.2.9</ecNumber>
    </recommendedName>
    <alternativeName>
        <fullName evidence="7">D-glutamic acid-adding enzyme</fullName>
    </alternativeName>
    <alternativeName>
        <fullName evidence="7">UDP-N-acetylmuramoyl-L-alanyl-D-glutamate synthetase</fullName>
    </alternativeName>
</protein>
<dbReference type="Gene3D" id="3.90.190.20">
    <property type="entry name" value="Mur ligase, C-terminal domain"/>
    <property type="match status" value="1"/>
</dbReference>
<accession>A0A8T7LR09</accession>
<comment type="subcellular location">
    <subcellularLocation>
        <location evidence="1 7 8">Cytoplasm</location>
    </subcellularLocation>
</comment>
<evidence type="ECO:0000256" key="1">
    <source>
        <dbReference type="ARBA" id="ARBA00004496"/>
    </source>
</evidence>
<keyword evidence="4 7" id="KW-0436">Ligase</keyword>
<evidence type="ECO:0000256" key="4">
    <source>
        <dbReference type="ARBA" id="ARBA00022598"/>
    </source>
</evidence>
<dbReference type="InterPro" id="IPR036615">
    <property type="entry name" value="Mur_ligase_C_dom_sf"/>
</dbReference>
<keyword evidence="7 8" id="KW-0131">Cell cycle</keyword>
<dbReference type="InterPro" id="IPR013221">
    <property type="entry name" value="Mur_ligase_cen"/>
</dbReference>
<keyword evidence="5 7" id="KW-0547">Nucleotide-binding</keyword>
<keyword evidence="7 8" id="KW-0132">Cell division</keyword>
<gene>
    <name evidence="7 11" type="primary">murD</name>
    <name evidence="11" type="ORF">HXX08_01210</name>
    <name evidence="12" type="ORF">OZ401_002163</name>
</gene>
<comment type="pathway">
    <text evidence="2 7 8">Cell wall biogenesis; peptidoglycan biosynthesis.</text>
</comment>
<evidence type="ECO:0000259" key="10">
    <source>
        <dbReference type="Pfam" id="PF08245"/>
    </source>
</evidence>
<evidence type="ECO:0000259" key="9">
    <source>
        <dbReference type="Pfam" id="PF02875"/>
    </source>
</evidence>
<dbReference type="Gene3D" id="3.40.50.720">
    <property type="entry name" value="NAD(P)-binding Rossmann-like Domain"/>
    <property type="match status" value="1"/>
</dbReference>
<keyword evidence="7 8" id="KW-0573">Peptidoglycan synthesis</keyword>
<dbReference type="EMBL" id="JACATZ010000001">
    <property type="protein sequence ID" value="NWJ44474.1"/>
    <property type="molecule type" value="Genomic_DNA"/>
</dbReference>
<evidence type="ECO:0000313" key="13">
    <source>
        <dbReference type="Proteomes" id="UP000521676"/>
    </source>
</evidence>
<evidence type="ECO:0000313" key="12">
    <source>
        <dbReference type="EMBL" id="WJW66367.1"/>
    </source>
</evidence>
<keyword evidence="7 8" id="KW-0961">Cell wall biogenesis/degradation</keyword>
<comment type="similarity">
    <text evidence="7">Belongs to the MurCDEF family.</text>
</comment>
<reference evidence="12" key="2">
    <citation type="journal article" date="2024" name="Nature">
        <title>Anoxygenic phototroph of the Chloroflexota uses a type I reaction centre.</title>
        <authorList>
            <person name="Tsuji J.M."/>
            <person name="Shaw N.A."/>
            <person name="Nagashima S."/>
            <person name="Venkiteswaran J.J."/>
            <person name="Schiff S.L."/>
            <person name="Watanabe T."/>
            <person name="Fukui M."/>
            <person name="Hanada S."/>
            <person name="Tank M."/>
            <person name="Neufeld J.D."/>
        </authorList>
    </citation>
    <scope>NUCLEOTIDE SEQUENCE</scope>
    <source>
        <strain evidence="12">L227-S17</strain>
    </source>
</reference>
<dbReference type="RefSeq" id="WP_341468251.1">
    <property type="nucleotide sequence ID" value="NZ_CP128399.1"/>
</dbReference>
<dbReference type="AlphaFoldDB" id="A0A8T7LR09"/>
<comment type="catalytic activity">
    <reaction evidence="7 8">
        <text>UDP-N-acetyl-alpha-D-muramoyl-L-alanine + D-glutamate + ATP = UDP-N-acetyl-alpha-D-muramoyl-L-alanyl-D-glutamate + ADP + phosphate + H(+)</text>
        <dbReference type="Rhea" id="RHEA:16429"/>
        <dbReference type="ChEBI" id="CHEBI:15378"/>
        <dbReference type="ChEBI" id="CHEBI:29986"/>
        <dbReference type="ChEBI" id="CHEBI:30616"/>
        <dbReference type="ChEBI" id="CHEBI:43474"/>
        <dbReference type="ChEBI" id="CHEBI:83898"/>
        <dbReference type="ChEBI" id="CHEBI:83900"/>
        <dbReference type="ChEBI" id="CHEBI:456216"/>
        <dbReference type="EC" id="6.3.2.9"/>
    </reaction>
</comment>
<comment type="function">
    <text evidence="7 8">Cell wall formation. Catalyzes the addition of glutamate to the nucleotide precursor UDP-N-acetylmuramoyl-L-alanine (UMA).</text>
</comment>
<dbReference type="PANTHER" id="PTHR43692:SF1">
    <property type="entry name" value="UDP-N-ACETYLMURAMOYLALANINE--D-GLUTAMATE LIGASE"/>
    <property type="match status" value="1"/>
</dbReference>
<keyword evidence="3 7" id="KW-0963">Cytoplasm</keyword>
<dbReference type="EMBL" id="CP128399">
    <property type="protein sequence ID" value="WJW66367.1"/>
    <property type="molecule type" value="Genomic_DNA"/>
</dbReference>
<dbReference type="HAMAP" id="MF_00639">
    <property type="entry name" value="MurD"/>
    <property type="match status" value="1"/>
</dbReference>
<evidence type="ECO:0000256" key="3">
    <source>
        <dbReference type="ARBA" id="ARBA00022490"/>
    </source>
</evidence>
<keyword evidence="14" id="KW-1185">Reference proteome</keyword>
<dbReference type="GO" id="GO:0005524">
    <property type="term" value="F:ATP binding"/>
    <property type="evidence" value="ECO:0007669"/>
    <property type="project" value="UniProtKB-UniRule"/>
</dbReference>
<evidence type="ECO:0000256" key="6">
    <source>
        <dbReference type="ARBA" id="ARBA00022840"/>
    </source>
</evidence>
<dbReference type="GO" id="GO:0008360">
    <property type="term" value="P:regulation of cell shape"/>
    <property type="evidence" value="ECO:0007669"/>
    <property type="project" value="UniProtKB-KW"/>
</dbReference>
<sequence>MELKGKRALVMGLGLHDGGLGVTKFLVAQGAEVIVTDLRSPEVLKPTLEKLEGLPIKYVFGEHREEDFRNAELVIRNPAVPLESSYLKMAREAGAQIEMELTLFYKLCRSHKIIGVTGTRGKTTSTVLLGAILKEWRSDTVVAGNLRISALNKLDEIGEDTPVVLEISCWQLEGFGEQGISPSYAAVTNLSPDHLNRYRSMAEYANSKRWIYRNQGKDGVVFLNLNDALVRTFAEDAPGKVGWFALNPLPKDKAGTFLKDEVIIWRDWDGNEEEICSSNTLKLPGAHNLMNSLTATALAKAVGAPTEAIRRGIENFKGVPDRLEFVREINGVRFINDTTSTSPAGVLAALEAMRQSENKDIVLIAGGADKNLQFEGMATAIANPQNRVKAVVLLKGSATPRLQEALAQAGVPEKLLHGPFDDFPAAVKLSAELAKEGGLVLLSPGCASFGLFTHEVERGERFREIVSRL</sequence>
<dbReference type="EC" id="6.3.2.9" evidence="7 8"/>
<dbReference type="SUPFAM" id="SSF53244">
    <property type="entry name" value="MurD-like peptide ligases, peptide-binding domain"/>
    <property type="match status" value="1"/>
</dbReference>